<keyword evidence="9" id="KW-1185">Reference proteome</keyword>
<feature type="transmembrane region" description="Helical" evidence="6">
    <location>
        <begin position="44"/>
        <end position="62"/>
    </location>
</feature>
<reference evidence="9" key="1">
    <citation type="journal article" date="2014" name="Science">
        <title>Ancient hybridizations among the ancestral genomes of bread wheat.</title>
        <authorList>
            <consortium name="International Wheat Genome Sequencing Consortium,"/>
            <person name="Marcussen T."/>
            <person name="Sandve S.R."/>
            <person name="Heier L."/>
            <person name="Spannagl M."/>
            <person name="Pfeifer M."/>
            <person name="Jakobsen K.S."/>
            <person name="Wulff B.B."/>
            <person name="Steuernagel B."/>
            <person name="Mayer K.F."/>
            <person name="Olsen O.A."/>
        </authorList>
    </citation>
    <scope>NUCLEOTIDE SEQUENCE [LARGE SCALE GENOMIC DNA]</scope>
    <source>
        <strain evidence="9">cv. AL8/78</strain>
    </source>
</reference>
<evidence type="ECO:0000256" key="6">
    <source>
        <dbReference type="SAM" id="Phobius"/>
    </source>
</evidence>
<evidence type="ECO:0000313" key="9">
    <source>
        <dbReference type="Proteomes" id="UP000015105"/>
    </source>
</evidence>
<accession>A0A452YBA8</accession>
<dbReference type="Proteomes" id="UP000015105">
    <property type="component" value="Chromosome 1D"/>
</dbReference>
<feature type="transmembrane region" description="Helical" evidence="6">
    <location>
        <begin position="133"/>
        <end position="159"/>
    </location>
</feature>
<comment type="subcellular location">
    <subcellularLocation>
        <location evidence="1">Membrane</location>
        <topology evidence="1">Multi-pass membrane protein</topology>
    </subcellularLocation>
</comment>
<reference evidence="9" key="2">
    <citation type="journal article" date="2017" name="Nat. Plants">
        <title>The Aegilops tauschii genome reveals multiple impacts of transposons.</title>
        <authorList>
            <person name="Zhao G."/>
            <person name="Zou C."/>
            <person name="Li K."/>
            <person name="Wang K."/>
            <person name="Li T."/>
            <person name="Gao L."/>
            <person name="Zhang X."/>
            <person name="Wang H."/>
            <person name="Yang Z."/>
            <person name="Liu X."/>
            <person name="Jiang W."/>
            <person name="Mao L."/>
            <person name="Kong X."/>
            <person name="Jiao Y."/>
            <person name="Jia J."/>
        </authorList>
    </citation>
    <scope>NUCLEOTIDE SEQUENCE [LARGE SCALE GENOMIC DNA]</scope>
    <source>
        <strain evidence="9">cv. AL8/78</strain>
    </source>
</reference>
<dbReference type="AlphaFoldDB" id="A0A452YBA8"/>
<dbReference type="InterPro" id="IPR050352">
    <property type="entry name" value="ABCG_transporters"/>
</dbReference>
<evidence type="ECO:0000256" key="2">
    <source>
        <dbReference type="ARBA" id="ARBA00022448"/>
    </source>
</evidence>
<dbReference type="GO" id="GO:0140359">
    <property type="term" value="F:ABC-type transporter activity"/>
    <property type="evidence" value="ECO:0007669"/>
    <property type="project" value="InterPro"/>
</dbReference>
<evidence type="ECO:0000313" key="8">
    <source>
        <dbReference type="EnsemblPlants" id="AET1Gv20362700.21"/>
    </source>
</evidence>
<protein>
    <recommendedName>
        <fullName evidence="7">ABC transporter family G domain-containing protein</fullName>
    </recommendedName>
</protein>
<keyword evidence="2" id="KW-0813">Transport</keyword>
<keyword evidence="3 6" id="KW-0812">Transmembrane</keyword>
<dbReference type="Pfam" id="PF19055">
    <property type="entry name" value="ABC2_membrane_7"/>
    <property type="match status" value="1"/>
</dbReference>
<dbReference type="PANTHER" id="PTHR48041:SF14">
    <property type="entry name" value="ABC TRANSPORTER G FAMILY MEMBER 25"/>
    <property type="match status" value="1"/>
</dbReference>
<evidence type="ECO:0000256" key="1">
    <source>
        <dbReference type="ARBA" id="ARBA00004141"/>
    </source>
</evidence>
<keyword evidence="5 6" id="KW-0472">Membrane</keyword>
<dbReference type="EnsemblPlants" id="AET1Gv20362700.21">
    <property type="protein sequence ID" value="AET1Gv20362700.21"/>
    <property type="gene ID" value="AET1Gv20362700"/>
</dbReference>
<reference evidence="8" key="5">
    <citation type="journal article" date="2021" name="G3 (Bethesda)">
        <title>Aegilops tauschii genome assembly Aet v5.0 features greater sequence contiguity and improved annotation.</title>
        <authorList>
            <person name="Wang L."/>
            <person name="Zhu T."/>
            <person name="Rodriguez J.C."/>
            <person name="Deal K.R."/>
            <person name="Dubcovsky J."/>
            <person name="McGuire P.E."/>
            <person name="Lux T."/>
            <person name="Spannagl M."/>
            <person name="Mayer K.F.X."/>
            <person name="Baldrich P."/>
            <person name="Meyers B.C."/>
            <person name="Huo N."/>
            <person name="Gu Y.Q."/>
            <person name="Zhou H."/>
            <person name="Devos K.M."/>
            <person name="Bennetzen J.L."/>
            <person name="Unver T."/>
            <person name="Budak H."/>
            <person name="Gulick P.J."/>
            <person name="Galiba G."/>
            <person name="Kalapos B."/>
            <person name="Nelson D.R."/>
            <person name="Li P."/>
            <person name="You F.M."/>
            <person name="Luo M.C."/>
            <person name="Dvorak J."/>
        </authorList>
    </citation>
    <scope>NUCLEOTIDE SEQUENCE [LARGE SCALE GENOMIC DNA]</scope>
    <source>
        <strain evidence="8">cv. AL8/78</strain>
    </source>
</reference>
<evidence type="ECO:0000259" key="7">
    <source>
        <dbReference type="Pfam" id="PF19055"/>
    </source>
</evidence>
<dbReference type="Gramene" id="AET1Gv20362700.21">
    <property type="protein sequence ID" value="AET1Gv20362700.21"/>
    <property type="gene ID" value="AET1Gv20362700"/>
</dbReference>
<feature type="domain" description="ABC transporter family G" evidence="7">
    <location>
        <begin position="1"/>
        <end position="160"/>
    </location>
</feature>
<proteinExistence type="predicted"/>
<dbReference type="PANTHER" id="PTHR48041">
    <property type="entry name" value="ABC TRANSPORTER G FAMILY MEMBER 28"/>
    <property type="match status" value="1"/>
</dbReference>
<evidence type="ECO:0000256" key="5">
    <source>
        <dbReference type="ARBA" id="ARBA00023136"/>
    </source>
</evidence>
<evidence type="ECO:0000256" key="4">
    <source>
        <dbReference type="ARBA" id="ARBA00022989"/>
    </source>
</evidence>
<dbReference type="GO" id="GO:0016020">
    <property type="term" value="C:membrane"/>
    <property type="evidence" value="ECO:0007669"/>
    <property type="project" value="UniProtKB-SubCell"/>
</dbReference>
<name>A0A452YBA8_AEGTS</name>
<evidence type="ECO:0000256" key="3">
    <source>
        <dbReference type="ARBA" id="ARBA00022692"/>
    </source>
</evidence>
<feature type="transmembrane region" description="Helical" evidence="6">
    <location>
        <begin position="15"/>
        <end position="32"/>
    </location>
</feature>
<sequence>MSSVAYFLARDTIDHFNTVVKPIVFLSTFYFFNNPRSTLRDNYLVLLALVYCVTGIGYTLAIWFELGLAQLCSALLPVVLVLVGTDPKFPQFIKQFCYPKWTLEAFIVAGAKNYSGVWLITRCGALLKGGYDINYFALCIAIMMLNGVLFRFVALLSLLKLR</sequence>
<reference evidence="8" key="3">
    <citation type="journal article" date="2017" name="Nature">
        <title>Genome sequence of the progenitor of the wheat D genome Aegilops tauschii.</title>
        <authorList>
            <person name="Luo M.C."/>
            <person name="Gu Y.Q."/>
            <person name="Puiu D."/>
            <person name="Wang H."/>
            <person name="Twardziok S.O."/>
            <person name="Deal K.R."/>
            <person name="Huo N."/>
            <person name="Zhu T."/>
            <person name="Wang L."/>
            <person name="Wang Y."/>
            <person name="McGuire P.E."/>
            <person name="Liu S."/>
            <person name="Long H."/>
            <person name="Ramasamy R.K."/>
            <person name="Rodriguez J.C."/>
            <person name="Van S.L."/>
            <person name="Yuan L."/>
            <person name="Wang Z."/>
            <person name="Xia Z."/>
            <person name="Xiao L."/>
            <person name="Anderson O.D."/>
            <person name="Ouyang S."/>
            <person name="Liang Y."/>
            <person name="Zimin A.V."/>
            <person name="Pertea G."/>
            <person name="Qi P."/>
            <person name="Bennetzen J.L."/>
            <person name="Dai X."/>
            <person name="Dawson M.W."/>
            <person name="Muller H.G."/>
            <person name="Kugler K."/>
            <person name="Rivarola-Duarte L."/>
            <person name="Spannagl M."/>
            <person name="Mayer K.F.X."/>
            <person name="Lu F.H."/>
            <person name="Bevan M.W."/>
            <person name="Leroy P."/>
            <person name="Li P."/>
            <person name="You F.M."/>
            <person name="Sun Q."/>
            <person name="Liu Z."/>
            <person name="Lyons E."/>
            <person name="Wicker T."/>
            <person name="Salzberg S.L."/>
            <person name="Devos K.M."/>
            <person name="Dvorak J."/>
        </authorList>
    </citation>
    <scope>NUCLEOTIDE SEQUENCE [LARGE SCALE GENOMIC DNA]</scope>
    <source>
        <strain evidence="8">cv. AL8/78</strain>
    </source>
</reference>
<keyword evidence="4 6" id="KW-1133">Transmembrane helix</keyword>
<dbReference type="InterPro" id="IPR043926">
    <property type="entry name" value="ABCG_dom"/>
</dbReference>
<reference evidence="8" key="4">
    <citation type="submission" date="2019-03" db="UniProtKB">
        <authorList>
            <consortium name="EnsemblPlants"/>
        </authorList>
    </citation>
    <scope>IDENTIFICATION</scope>
</reference>
<organism evidence="8 9">
    <name type="scientific">Aegilops tauschii subsp. strangulata</name>
    <name type="common">Goatgrass</name>
    <dbReference type="NCBI Taxonomy" id="200361"/>
    <lineage>
        <taxon>Eukaryota</taxon>
        <taxon>Viridiplantae</taxon>
        <taxon>Streptophyta</taxon>
        <taxon>Embryophyta</taxon>
        <taxon>Tracheophyta</taxon>
        <taxon>Spermatophyta</taxon>
        <taxon>Magnoliopsida</taxon>
        <taxon>Liliopsida</taxon>
        <taxon>Poales</taxon>
        <taxon>Poaceae</taxon>
        <taxon>BOP clade</taxon>
        <taxon>Pooideae</taxon>
        <taxon>Triticodae</taxon>
        <taxon>Triticeae</taxon>
        <taxon>Triticinae</taxon>
        <taxon>Aegilops</taxon>
    </lineage>
</organism>